<evidence type="ECO:0000313" key="2">
    <source>
        <dbReference type="EMBL" id="SFR52435.1"/>
    </source>
</evidence>
<organism evidence="2 3">
    <name type="scientific">Yoonia tamlensis</name>
    <dbReference type="NCBI Taxonomy" id="390270"/>
    <lineage>
        <taxon>Bacteria</taxon>
        <taxon>Pseudomonadati</taxon>
        <taxon>Pseudomonadota</taxon>
        <taxon>Alphaproteobacteria</taxon>
        <taxon>Rhodobacterales</taxon>
        <taxon>Paracoccaceae</taxon>
        <taxon>Yoonia</taxon>
    </lineage>
</organism>
<accession>A0A1I6HD52</accession>
<protein>
    <submittedName>
        <fullName evidence="2">Uncharacterized protein</fullName>
    </submittedName>
</protein>
<feature type="chain" id="PRO_5011665226" evidence="1">
    <location>
        <begin position="17"/>
        <end position="236"/>
    </location>
</feature>
<feature type="signal peptide" evidence="1">
    <location>
        <begin position="1"/>
        <end position="16"/>
    </location>
</feature>
<sequence>MRYLIAFLLLAGPLVAQDNPARFSLPAGCTAYLTTQNASCEVEHLFTCDADPAGHQQRVTLDEQGMVFLGVIDAEAQWIDSFHAIDGFNEWLLPDPANPASISELLANGVDHYDFHTQTDKYGAFNFVGSDRLTGREVTIDGVTLLETAFEITAMASNGTVIWTNAGNEYVSPEWRRFFGGIGAITSEYGEDPYDHRPVEFIFPGEPGFLSTRPKHGCGVAISSAPLSEETTYDYL</sequence>
<dbReference type="RefSeq" id="WP_090200841.1">
    <property type="nucleotide sequence ID" value="NZ_FOYP01000002.1"/>
</dbReference>
<keyword evidence="1" id="KW-0732">Signal</keyword>
<dbReference type="EMBL" id="FOYP01000002">
    <property type="protein sequence ID" value="SFR52435.1"/>
    <property type="molecule type" value="Genomic_DNA"/>
</dbReference>
<evidence type="ECO:0000313" key="3">
    <source>
        <dbReference type="Proteomes" id="UP000199478"/>
    </source>
</evidence>
<proteinExistence type="predicted"/>
<gene>
    <name evidence="2" type="ORF">SAMN04488005_2546</name>
</gene>
<evidence type="ECO:0000256" key="1">
    <source>
        <dbReference type="SAM" id="SignalP"/>
    </source>
</evidence>
<dbReference type="AlphaFoldDB" id="A0A1I6HD52"/>
<dbReference type="OrthoDB" id="7844595at2"/>
<keyword evidence="3" id="KW-1185">Reference proteome</keyword>
<dbReference type="Proteomes" id="UP000199478">
    <property type="component" value="Unassembled WGS sequence"/>
</dbReference>
<name>A0A1I6HD52_9RHOB</name>
<reference evidence="3" key="1">
    <citation type="submission" date="2016-10" db="EMBL/GenBank/DDBJ databases">
        <authorList>
            <person name="Varghese N."/>
            <person name="Submissions S."/>
        </authorList>
    </citation>
    <scope>NUCLEOTIDE SEQUENCE [LARGE SCALE GENOMIC DNA]</scope>
    <source>
        <strain evidence="3">DSM 26879</strain>
    </source>
</reference>
<dbReference type="STRING" id="390270.SAMN04488005_2546"/>